<dbReference type="SUPFAM" id="SSF56059">
    <property type="entry name" value="Glutathione synthetase ATP-binding domain-like"/>
    <property type="match status" value="1"/>
</dbReference>
<gene>
    <name evidence="3" type="ORF">Airi01_078980</name>
</gene>
<organism evidence="3 4">
    <name type="scientific">Actinoallomurus iriomotensis</name>
    <dbReference type="NCBI Taxonomy" id="478107"/>
    <lineage>
        <taxon>Bacteria</taxon>
        <taxon>Bacillati</taxon>
        <taxon>Actinomycetota</taxon>
        <taxon>Actinomycetes</taxon>
        <taxon>Streptosporangiales</taxon>
        <taxon>Thermomonosporaceae</taxon>
        <taxon>Actinoallomurus</taxon>
    </lineage>
</organism>
<dbReference type="Proteomes" id="UP001165135">
    <property type="component" value="Unassembled WGS sequence"/>
</dbReference>
<evidence type="ECO:0000313" key="4">
    <source>
        <dbReference type="Proteomes" id="UP001165135"/>
    </source>
</evidence>
<dbReference type="Pfam" id="PF01326">
    <property type="entry name" value="PPDK_N"/>
    <property type="match status" value="1"/>
</dbReference>
<dbReference type="Gene3D" id="3.30.470.20">
    <property type="entry name" value="ATP-grasp fold, B domain"/>
    <property type="match status" value="1"/>
</dbReference>
<sequence>MAAFGTKAETLERLFPVIKEAEVLPLHYFRVDSWLEHEEEVLDAIQDRPWGRGALIVRSSTLMEDHAETLMPGRYLSVPDTVGREALRTAIRAVVDSYRADLTELTGLGDQHVLVQPMVDSPTMSGVVFTCDPGTGAPYVVVNYDEAGDTEAVTGGRASGLKTFYLWRHASAMPEDARLRRVVALARELEGELGTSCLDIEFAFDAADRLFLLQVRPLVVDALPGTAGQETALAAITAKVEAAGRPHPYLLGDRALFGVMPDWNPAEIIGTKPRPLALSIYRRLITDAQWAEQRVRYGYRDVRGFPLLLDFYGLPYVDIRASCNSLIPADLDESLAERLATYYLDRLAENPEFHDKLEFDVVFSSYCFDLEDRLKCRTHGLFDDDERRRIAGSLRALTNRLMRPEHPARIEDQANIRSLRGRLARIRDSELDPAARVHWLLEDCRRYGTLAFAGFARLGFIAVEMLRSLVAREVLDEDGVARLMASLDTVTNRMLRDRTVLAKEEFLATYGFLRPGTYDICSPRYDEAPDDYFDWSAAPGRTAEPEEFRLPPGALRRVDRLSRTHGLEPDAESLWAFITGSIVQRENSKFEFTRHLSEALSLIKEFGGRHGLDADDMSYVDVSVIEALYRGADEPGRALRRAVDDGRARHELTRSIVMPPVISEPSEVTAFHLPRYEPNYVTQRKVTAPVEVAEAEPAHLTGKILLLPSGDPGYDWIFSQGISGFVTRFGGANSHMAIRAHQLGIPAVIGAGETLYGRCAAARALTIDCLNHQVKVLP</sequence>
<dbReference type="InterPro" id="IPR051549">
    <property type="entry name" value="PEP_Utilizing_Enz"/>
</dbReference>
<dbReference type="Gene3D" id="3.50.30.10">
    <property type="entry name" value="Phosphohistidine domain"/>
    <property type="match status" value="1"/>
</dbReference>
<dbReference type="InterPro" id="IPR008279">
    <property type="entry name" value="PEP-util_enz_mobile_dom"/>
</dbReference>
<dbReference type="Pfam" id="PF00391">
    <property type="entry name" value="PEP-utilizers"/>
    <property type="match status" value="1"/>
</dbReference>
<dbReference type="GO" id="GO:0016301">
    <property type="term" value="F:kinase activity"/>
    <property type="evidence" value="ECO:0007669"/>
    <property type="project" value="InterPro"/>
</dbReference>
<name>A0A9W6RNP2_9ACTN</name>
<evidence type="ECO:0008006" key="5">
    <source>
        <dbReference type="Google" id="ProtNLM"/>
    </source>
</evidence>
<dbReference type="AlphaFoldDB" id="A0A9W6RNP2"/>
<evidence type="ECO:0000313" key="3">
    <source>
        <dbReference type="EMBL" id="GLY79631.1"/>
    </source>
</evidence>
<evidence type="ECO:0000259" key="2">
    <source>
        <dbReference type="Pfam" id="PF01326"/>
    </source>
</evidence>
<dbReference type="GO" id="GO:0005524">
    <property type="term" value="F:ATP binding"/>
    <property type="evidence" value="ECO:0007669"/>
    <property type="project" value="InterPro"/>
</dbReference>
<dbReference type="InterPro" id="IPR002192">
    <property type="entry name" value="PPDK_AMP/ATP-bd"/>
</dbReference>
<evidence type="ECO:0000259" key="1">
    <source>
        <dbReference type="Pfam" id="PF00391"/>
    </source>
</evidence>
<dbReference type="Gene3D" id="3.30.1490.20">
    <property type="entry name" value="ATP-grasp fold, A domain"/>
    <property type="match status" value="1"/>
</dbReference>
<dbReference type="RefSeq" id="WP_285631388.1">
    <property type="nucleotide sequence ID" value="NZ_BSTJ01000012.1"/>
</dbReference>
<dbReference type="EMBL" id="BSTJ01000012">
    <property type="protein sequence ID" value="GLY79631.1"/>
    <property type="molecule type" value="Genomic_DNA"/>
</dbReference>
<feature type="domain" description="PEP-utilising enzyme mobile" evidence="1">
    <location>
        <begin position="702"/>
        <end position="769"/>
    </location>
</feature>
<reference evidence="3" key="1">
    <citation type="submission" date="2023-03" db="EMBL/GenBank/DDBJ databases">
        <title>Actinoallomurus iriomotensis NBRC 103681.</title>
        <authorList>
            <person name="Ichikawa N."/>
            <person name="Sato H."/>
            <person name="Tonouchi N."/>
        </authorList>
    </citation>
    <scope>NUCLEOTIDE SEQUENCE</scope>
    <source>
        <strain evidence="3">NBRC 103681</strain>
    </source>
</reference>
<dbReference type="InterPro" id="IPR013815">
    <property type="entry name" value="ATP_grasp_subdomain_1"/>
</dbReference>
<proteinExistence type="predicted"/>
<dbReference type="InterPro" id="IPR036637">
    <property type="entry name" value="Phosphohistidine_dom_sf"/>
</dbReference>
<dbReference type="PANTHER" id="PTHR43615">
    <property type="entry name" value="PHOSPHOENOLPYRUVATE SYNTHASE-RELATED"/>
    <property type="match status" value="1"/>
</dbReference>
<protein>
    <recommendedName>
        <fullName evidence="5">Phosphoenolpyruvate synthase</fullName>
    </recommendedName>
</protein>
<accession>A0A9W6RNP2</accession>
<dbReference type="PANTHER" id="PTHR43615:SF1">
    <property type="entry name" value="PPDK_N DOMAIN-CONTAINING PROTEIN"/>
    <property type="match status" value="1"/>
</dbReference>
<feature type="domain" description="Pyruvate phosphate dikinase AMP/ATP-binding" evidence="2">
    <location>
        <begin position="53"/>
        <end position="143"/>
    </location>
</feature>
<dbReference type="NCBIfam" id="NF004508">
    <property type="entry name" value="PRK05849.1"/>
    <property type="match status" value="1"/>
</dbReference>
<comment type="caution">
    <text evidence="3">The sequence shown here is derived from an EMBL/GenBank/DDBJ whole genome shotgun (WGS) entry which is preliminary data.</text>
</comment>
<dbReference type="SUPFAM" id="SSF52009">
    <property type="entry name" value="Phosphohistidine domain"/>
    <property type="match status" value="1"/>
</dbReference>